<organism evidence="6 7">
    <name type="scientific">Archangium gephyra</name>
    <dbReference type="NCBI Taxonomy" id="48"/>
    <lineage>
        <taxon>Bacteria</taxon>
        <taxon>Pseudomonadati</taxon>
        <taxon>Myxococcota</taxon>
        <taxon>Myxococcia</taxon>
        <taxon>Myxococcales</taxon>
        <taxon>Cystobacterineae</taxon>
        <taxon>Archangiaceae</taxon>
        <taxon>Archangium</taxon>
    </lineage>
</organism>
<evidence type="ECO:0000256" key="1">
    <source>
        <dbReference type="ARBA" id="ARBA00022741"/>
    </source>
</evidence>
<dbReference type="GO" id="GO:0005524">
    <property type="term" value="F:ATP binding"/>
    <property type="evidence" value="ECO:0007669"/>
    <property type="project" value="UniProtKB-KW"/>
</dbReference>
<sequence>MTFELSEEANAALNEARPILVLGGPGSGKTTLSLLKAQRLMPTLKPEQEILFLSFSRAAVRQVVIRCKDVLTSDERRLIQVRTYHSFALDILRSHGRLL</sequence>
<evidence type="ECO:0000313" key="6">
    <source>
        <dbReference type="EMBL" id="PZR03568.1"/>
    </source>
</evidence>
<evidence type="ECO:0000313" key="7">
    <source>
        <dbReference type="Proteomes" id="UP000249061"/>
    </source>
</evidence>
<dbReference type="PANTHER" id="PTHR11070">
    <property type="entry name" value="UVRD / RECB / PCRA DNA HELICASE FAMILY MEMBER"/>
    <property type="match status" value="1"/>
</dbReference>
<evidence type="ECO:0000259" key="5">
    <source>
        <dbReference type="Pfam" id="PF00580"/>
    </source>
</evidence>
<proteinExistence type="predicted"/>
<keyword evidence="4" id="KW-0067">ATP-binding</keyword>
<dbReference type="InterPro" id="IPR000212">
    <property type="entry name" value="DNA_helicase_UvrD/REP"/>
</dbReference>
<dbReference type="SUPFAM" id="SSF52540">
    <property type="entry name" value="P-loop containing nucleoside triphosphate hydrolases"/>
    <property type="match status" value="1"/>
</dbReference>
<dbReference type="InterPro" id="IPR014016">
    <property type="entry name" value="UvrD-like_ATP-bd"/>
</dbReference>
<protein>
    <submittedName>
        <fullName evidence="6">ATP-dependent helicase</fullName>
    </submittedName>
</protein>
<name>A0A2W5U4C3_9BACT</name>
<dbReference type="GO" id="GO:0043138">
    <property type="term" value="F:3'-5' DNA helicase activity"/>
    <property type="evidence" value="ECO:0007669"/>
    <property type="project" value="TreeGrafter"/>
</dbReference>
<keyword evidence="1" id="KW-0547">Nucleotide-binding</keyword>
<dbReference type="EMBL" id="QFQP01000082">
    <property type="protein sequence ID" value="PZR03568.1"/>
    <property type="molecule type" value="Genomic_DNA"/>
</dbReference>
<feature type="domain" description="UvrD-like helicase ATP-binding" evidence="5">
    <location>
        <begin position="8"/>
        <end position="97"/>
    </location>
</feature>
<dbReference type="PANTHER" id="PTHR11070:SF3">
    <property type="entry name" value="DNA 3'-5' HELICASE"/>
    <property type="match status" value="1"/>
</dbReference>
<comment type="caution">
    <text evidence="6">The sequence shown here is derived from an EMBL/GenBank/DDBJ whole genome shotgun (WGS) entry which is preliminary data.</text>
</comment>
<dbReference type="GO" id="GO:0016787">
    <property type="term" value="F:hydrolase activity"/>
    <property type="evidence" value="ECO:0007669"/>
    <property type="project" value="UniProtKB-KW"/>
</dbReference>
<dbReference type="GO" id="GO:0003677">
    <property type="term" value="F:DNA binding"/>
    <property type="evidence" value="ECO:0007669"/>
    <property type="project" value="InterPro"/>
</dbReference>
<gene>
    <name evidence="6" type="ORF">DI536_35790</name>
</gene>
<dbReference type="AlphaFoldDB" id="A0A2W5U4C3"/>
<dbReference type="GO" id="GO:0005829">
    <property type="term" value="C:cytosol"/>
    <property type="evidence" value="ECO:0007669"/>
    <property type="project" value="TreeGrafter"/>
</dbReference>
<evidence type="ECO:0000256" key="4">
    <source>
        <dbReference type="ARBA" id="ARBA00022840"/>
    </source>
</evidence>
<dbReference type="Proteomes" id="UP000249061">
    <property type="component" value="Unassembled WGS sequence"/>
</dbReference>
<accession>A0A2W5U4C3</accession>
<keyword evidence="3 6" id="KW-0347">Helicase</keyword>
<feature type="non-terminal residue" evidence="6">
    <location>
        <position position="99"/>
    </location>
</feature>
<reference evidence="6 7" key="1">
    <citation type="submission" date="2017-08" db="EMBL/GenBank/DDBJ databases">
        <title>Infants hospitalized years apart are colonized by the same room-sourced microbial strains.</title>
        <authorList>
            <person name="Brooks B."/>
            <person name="Olm M.R."/>
            <person name="Firek B.A."/>
            <person name="Baker R."/>
            <person name="Thomas B.C."/>
            <person name="Morowitz M.J."/>
            <person name="Banfield J.F."/>
        </authorList>
    </citation>
    <scope>NUCLEOTIDE SEQUENCE [LARGE SCALE GENOMIC DNA]</scope>
    <source>
        <strain evidence="6">S2_003_000_R2_14</strain>
    </source>
</reference>
<evidence type="ECO:0000256" key="2">
    <source>
        <dbReference type="ARBA" id="ARBA00022801"/>
    </source>
</evidence>
<dbReference type="Pfam" id="PF00580">
    <property type="entry name" value="UvrD-helicase"/>
    <property type="match status" value="1"/>
</dbReference>
<dbReference type="Gene3D" id="3.40.50.300">
    <property type="entry name" value="P-loop containing nucleotide triphosphate hydrolases"/>
    <property type="match status" value="1"/>
</dbReference>
<evidence type="ECO:0000256" key="3">
    <source>
        <dbReference type="ARBA" id="ARBA00022806"/>
    </source>
</evidence>
<keyword evidence="2" id="KW-0378">Hydrolase</keyword>
<dbReference type="InterPro" id="IPR027417">
    <property type="entry name" value="P-loop_NTPase"/>
</dbReference>
<dbReference type="GO" id="GO:0000725">
    <property type="term" value="P:recombinational repair"/>
    <property type="evidence" value="ECO:0007669"/>
    <property type="project" value="TreeGrafter"/>
</dbReference>